<dbReference type="Pfam" id="PF07589">
    <property type="entry name" value="PEP-CTERM"/>
    <property type="match status" value="1"/>
</dbReference>
<feature type="chain" id="PRO_5005183686" description="Ice-binding protein C-terminal domain-containing protein" evidence="1">
    <location>
        <begin position="23"/>
        <end position="225"/>
    </location>
</feature>
<gene>
    <name evidence="3" type="ORF">AAW51_5232</name>
</gene>
<feature type="domain" description="Ice-binding protein C-terminal" evidence="2">
    <location>
        <begin position="191"/>
        <end position="215"/>
    </location>
</feature>
<dbReference type="KEGG" id="pbh:AAW51_5232"/>
<evidence type="ECO:0000259" key="2">
    <source>
        <dbReference type="Pfam" id="PF07589"/>
    </source>
</evidence>
<feature type="signal peptide" evidence="1">
    <location>
        <begin position="1"/>
        <end position="22"/>
    </location>
</feature>
<dbReference type="RefSeq" id="WP_157360049.1">
    <property type="nucleotide sequence ID" value="NZ_CP011371.1"/>
</dbReference>
<dbReference type="EMBL" id="CP011371">
    <property type="protein sequence ID" value="AKJ31923.1"/>
    <property type="molecule type" value="Genomic_DNA"/>
</dbReference>
<accession>A0A0G3BV66</accession>
<name>A0A0G3BV66_9BURK</name>
<sequence>MPFPLALWLAPFLLLCSSIAEAGLTIYRSPTAYFAEVGVPREVQTFDGSPPGGAEVAGHFGSLHFDSCGKPGPDICNGEVLWTQDAITHAPSYSGTMFNIFGGHIDTSNTDSPYDSAIAFELFGDTSQTKLYLSMGGLAGDPAYIQSFALNGATGFFGVVSDLGFETFQLVTSDDLEGRHRVYLDTMWLAPVPEPSTAALIGAGWVLAVGAAARRSRRHRVGDHG</sequence>
<protein>
    <recommendedName>
        <fullName evidence="2">Ice-binding protein C-terminal domain-containing protein</fullName>
    </recommendedName>
</protein>
<evidence type="ECO:0000313" key="3">
    <source>
        <dbReference type="EMBL" id="AKJ31923.1"/>
    </source>
</evidence>
<evidence type="ECO:0000256" key="1">
    <source>
        <dbReference type="SAM" id="SignalP"/>
    </source>
</evidence>
<reference evidence="3 4" key="1">
    <citation type="submission" date="2015-05" db="EMBL/GenBank/DDBJ databases">
        <authorList>
            <person name="Tang B."/>
            <person name="Yu Y."/>
        </authorList>
    </citation>
    <scope>NUCLEOTIDE SEQUENCE [LARGE SCALE GENOMIC DNA]</scope>
    <source>
        <strain evidence="3 4">DSM 7029</strain>
    </source>
</reference>
<dbReference type="InterPro" id="IPR013424">
    <property type="entry name" value="Ice-binding_C"/>
</dbReference>
<dbReference type="AlphaFoldDB" id="A0A0G3BV66"/>
<evidence type="ECO:0000313" key="4">
    <source>
        <dbReference type="Proteomes" id="UP000035352"/>
    </source>
</evidence>
<proteinExistence type="predicted"/>
<dbReference type="Proteomes" id="UP000035352">
    <property type="component" value="Chromosome"/>
</dbReference>
<dbReference type="NCBIfam" id="TIGR02595">
    <property type="entry name" value="PEP_CTERM"/>
    <property type="match status" value="1"/>
</dbReference>
<organism evidence="3 4">
    <name type="scientific">Caldimonas brevitalea</name>
    <dbReference type="NCBI Taxonomy" id="413882"/>
    <lineage>
        <taxon>Bacteria</taxon>
        <taxon>Pseudomonadati</taxon>
        <taxon>Pseudomonadota</taxon>
        <taxon>Betaproteobacteria</taxon>
        <taxon>Burkholderiales</taxon>
        <taxon>Sphaerotilaceae</taxon>
        <taxon>Caldimonas</taxon>
    </lineage>
</organism>
<keyword evidence="1" id="KW-0732">Signal</keyword>
<keyword evidence="4" id="KW-1185">Reference proteome</keyword>